<dbReference type="InterPro" id="IPR051091">
    <property type="entry name" value="O-Glucosyltr/Glycosyltrsf_90"/>
</dbReference>
<dbReference type="SMART" id="SM00672">
    <property type="entry name" value="CAP10"/>
    <property type="match status" value="1"/>
</dbReference>
<comment type="caution">
    <text evidence="3">The sequence shown here is derived from an EMBL/GenBank/DDBJ whole genome shotgun (WGS) entry which is preliminary data.</text>
</comment>
<dbReference type="OrthoDB" id="541052at2759"/>
<dbReference type="GO" id="GO:0016740">
    <property type="term" value="F:transferase activity"/>
    <property type="evidence" value="ECO:0007669"/>
    <property type="project" value="UniProtKB-KW"/>
</dbReference>
<dbReference type="VEuPathDB" id="FungiDB:ATEG_02560"/>
<proteinExistence type="inferred from homology"/>
<evidence type="ECO:0000256" key="1">
    <source>
        <dbReference type="ARBA" id="ARBA00010118"/>
    </source>
</evidence>
<evidence type="ECO:0000313" key="3">
    <source>
        <dbReference type="EMBL" id="GFF13545.1"/>
    </source>
</evidence>
<keyword evidence="4" id="KW-1185">Reference proteome</keyword>
<accession>A0A5M3YV09</accession>
<evidence type="ECO:0000256" key="2">
    <source>
        <dbReference type="ARBA" id="ARBA00022679"/>
    </source>
</evidence>
<protein>
    <submittedName>
        <fullName evidence="3">Capsular associated protein</fullName>
    </submittedName>
</protein>
<name>A0A5M3YV09_ASPTE</name>
<gene>
    <name evidence="3" type="ORF">ATEIFO6365_0002065600</name>
</gene>
<sequence>MTFFSPESGLRASVGVFLLSCMFITTSYTTTFAFDHPLETAVLACFLTGLSLLILSRFLHSLPQISSPIQKYSSIPLAEFDRPSVEAASPALSHVSDTIASTGTPHTTRWKAIGLLSILGCMRIALYHQLTRYTECAPSGYACVIPFFVAIYDYWRNQRTRSISKWSAPEGPSNPSVRRVVSGLSRLHFQLCHRRLRYVISATLLLLAAVLTNSFLEARRTTYICSITSNHFSLMRMAKIGTVILDFLILVGAAELSGDGGVAVFWTITTLTIKHYTESSGDFVSSHYLRSAVSQAVLATLIVVCASQIIPYYGVVGLTIFGGFLSVYFTWSSELFNGQEPYPLIRASQAFFSLLSAFAGVMVFLFGRTASEDEPQFLYGFNIFLRLLFTFMFGVGLILVTHQPSDVNLHPIDLLIYEGRQHHQKWASEAKGSRTLAEAVQQYRARYNQHPPPGFDKWYEYAVNRSSVVIDDFDQIYDDILPFRALEPAQIRDLTQRLATNPLNDIGAISIRNGSVRVQDGIKPTHAWMVLGAADIIRNFVEHLPDMDLAFNLNDEPRVAVPWEKMSVMKSFVRSQQAPPDEAIVNGWSRNRDEGWAPIEPADRTPETMFIDSSFKNIFDRYVSATCPRSSKARSQRIWDRRNLCVHCVRPHSLGQFPSDWRVASDICHQPDLAFLHGFFISPASFRVTQDLVPVFSQGSVSGFSDILFPSPWNYVDKVKYEPSAENPDMDYKDKSNDLFWIGGTSEGMSINGEWKGIPRQRLSHLVNNNTYNDVSLLLPTTSDPDTFVYRTIKGKAPADTYGLNASVHLTDPILRCRQDCNDQQAELGTAGRVEFQSHWGHRYLFDADGAGFSGRFLPFLQSHSLPFKTGLFRQWFDSRITAWLHFVPIDVRLHGLWSTLAYFAGVDITVGVDSIGQREVLLKPHDTEGRWIAEEGRKWAQKAIRKEDMEIYFFRLLLEWGRLTDDQRDSLGYRP</sequence>
<dbReference type="PANTHER" id="PTHR12203:SF35">
    <property type="entry name" value="PROTEIN O-GLUCOSYLTRANSFERASE 1"/>
    <property type="match status" value="1"/>
</dbReference>
<dbReference type="PANTHER" id="PTHR12203">
    <property type="entry name" value="KDEL LYS-ASP-GLU-LEU CONTAINING - RELATED"/>
    <property type="match status" value="1"/>
</dbReference>
<reference evidence="3 4" key="1">
    <citation type="submission" date="2020-01" db="EMBL/GenBank/DDBJ databases">
        <title>Aspergillus terreus IFO 6365 whole genome shotgun sequence.</title>
        <authorList>
            <person name="Kanamasa S."/>
            <person name="Takahashi H."/>
        </authorList>
    </citation>
    <scope>NUCLEOTIDE SEQUENCE [LARGE SCALE GENOMIC DNA]</scope>
    <source>
        <strain evidence="3 4">IFO 6365</strain>
    </source>
</reference>
<dbReference type="EMBL" id="BLJY01000002">
    <property type="protein sequence ID" value="GFF13545.1"/>
    <property type="molecule type" value="Genomic_DNA"/>
</dbReference>
<evidence type="ECO:0000313" key="4">
    <source>
        <dbReference type="Proteomes" id="UP000452235"/>
    </source>
</evidence>
<dbReference type="AlphaFoldDB" id="A0A5M3YV09"/>
<organism evidence="3 4">
    <name type="scientific">Aspergillus terreus</name>
    <dbReference type="NCBI Taxonomy" id="33178"/>
    <lineage>
        <taxon>Eukaryota</taxon>
        <taxon>Fungi</taxon>
        <taxon>Dikarya</taxon>
        <taxon>Ascomycota</taxon>
        <taxon>Pezizomycotina</taxon>
        <taxon>Eurotiomycetes</taxon>
        <taxon>Eurotiomycetidae</taxon>
        <taxon>Eurotiales</taxon>
        <taxon>Aspergillaceae</taxon>
        <taxon>Aspergillus</taxon>
        <taxon>Aspergillus subgen. Circumdati</taxon>
    </lineage>
</organism>
<comment type="similarity">
    <text evidence="1">Belongs to the glycosyltransferase 90 family.</text>
</comment>
<keyword evidence="2" id="KW-0808">Transferase</keyword>
<dbReference type="Proteomes" id="UP000452235">
    <property type="component" value="Unassembled WGS sequence"/>
</dbReference>
<dbReference type="InterPro" id="IPR006598">
    <property type="entry name" value="CAP10"/>
</dbReference>